<dbReference type="InterPro" id="IPR001012">
    <property type="entry name" value="UBX_dom"/>
</dbReference>
<evidence type="ECO:0000313" key="10">
    <source>
        <dbReference type="EnsemblMetazoa" id="MDOA014063-PA"/>
    </source>
</evidence>
<keyword evidence="2" id="KW-0834">Unfolded protein response</keyword>
<dbReference type="Pfam" id="PF23187">
    <property type="entry name" value="UBX7_N"/>
    <property type="match status" value="1"/>
</dbReference>
<dbReference type="SUPFAM" id="SSF54236">
    <property type="entry name" value="Ubiquitin-like"/>
    <property type="match status" value="1"/>
</dbReference>
<evidence type="ECO:0000259" key="9">
    <source>
        <dbReference type="PROSITE" id="PS50033"/>
    </source>
</evidence>
<dbReference type="Gene3D" id="3.10.20.90">
    <property type="entry name" value="Phosphatidylinositol 3-kinase Catalytic Subunit, Chain A, domain 1"/>
    <property type="match status" value="1"/>
</dbReference>
<feature type="region of interest" description="Disordered" evidence="7">
    <location>
        <begin position="136"/>
        <end position="173"/>
    </location>
</feature>
<evidence type="ECO:0000256" key="1">
    <source>
        <dbReference type="ARBA" id="ARBA00004406"/>
    </source>
</evidence>
<sequence length="564" mass="62464">MNWYSGNIAEAVAKSKSENAIFVVYVEGKDENSVKLSKFIDDPKIKDKLQSKDFVAIKIESQSETYMQFAAIYQIVPVPSLFFIGKTGTPLDVTTGVVASVEELESKIVKVLELAGKSPKTSTAAAMSQAFINQEATASTSTQSTAKVSPDVEQKTEEKTQEEKEVDTKTTESSEIVCEGGVCYKKPKETTTTDTVVAEDDKKSEDESTKKSEKEKEEKLAEARKILEQKRRERIEEEKRLEKERELERRKQGKDMQNLRAWQRDQELKELKDSIKRDRLEEQAARERILAQIAADKAERAHKFANDSSNQASTSQAAAAAPNSTVQQNNVAPPPVASDETRIQFRFASGDARTKNFKCSTTLSEIHDFVKTELLPGTGIKDFTLATTYPKREFTAEHYSKTMIDLELIPSAVILIIGKEATGPSAMIAKQGGLFNIFYMIVMSILNPVFSLFTTAKNWITGNRNGNNNAQATGAQKRANEERGVQDDIAKRRNLDRFVGGGNAVSDSGNSRNGSGGTSDSSPTPSSQAYRRYVTGSNVHRLADNRKDSDDENATWNGNSTQQQ</sequence>
<dbReference type="InterPro" id="IPR036249">
    <property type="entry name" value="Thioredoxin-like_sf"/>
</dbReference>
<feature type="region of interest" description="Disordered" evidence="7">
    <location>
        <begin position="301"/>
        <end position="339"/>
    </location>
</feature>
<dbReference type="GO" id="GO:0006986">
    <property type="term" value="P:response to unfolded protein"/>
    <property type="evidence" value="ECO:0007669"/>
    <property type="project" value="UniProtKB-KW"/>
</dbReference>
<dbReference type="PANTHER" id="PTHR46424:SF1">
    <property type="entry name" value="UBX DOMAIN-CONTAINING PROTEIN 4"/>
    <property type="match status" value="1"/>
</dbReference>
<feature type="compositionally biased region" description="Low complexity" evidence="7">
    <location>
        <begin position="306"/>
        <end position="325"/>
    </location>
</feature>
<dbReference type="SMART" id="SM00166">
    <property type="entry name" value="UBX"/>
    <property type="match status" value="1"/>
</dbReference>
<reference evidence="12" key="2">
    <citation type="submission" date="2025-04" db="UniProtKB">
        <authorList>
            <consortium name="RefSeq"/>
        </authorList>
    </citation>
    <scope>IDENTIFICATION</scope>
    <source>
        <strain evidence="12">Aabys</strain>
    </source>
</reference>
<keyword evidence="8" id="KW-1133">Transmembrane helix</keyword>
<feature type="compositionally biased region" description="Low complexity" evidence="7">
    <location>
        <begin position="463"/>
        <end position="476"/>
    </location>
</feature>
<dbReference type="AlphaFoldDB" id="A0A1I8NDE7"/>
<name>A0A1I8NDE7_MUSDO</name>
<organism evidence="10">
    <name type="scientific">Musca domestica</name>
    <name type="common">House fly</name>
    <dbReference type="NCBI Taxonomy" id="7370"/>
    <lineage>
        <taxon>Eukaryota</taxon>
        <taxon>Metazoa</taxon>
        <taxon>Ecdysozoa</taxon>
        <taxon>Arthropoda</taxon>
        <taxon>Hexapoda</taxon>
        <taxon>Insecta</taxon>
        <taxon>Pterygota</taxon>
        <taxon>Neoptera</taxon>
        <taxon>Endopterygota</taxon>
        <taxon>Diptera</taxon>
        <taxon>Brachycera</taxon>
        <taxon>Muscomorpha</taxon>
        <taxon>Muscoidea</taxon>
        <taxon>Muscidae</taxon>
        <taxon>Musca</taxon>
    </lineage>
</organism>
<dbReference type="KEGG" id="mde:101898379"/>
<dbReference type="Proteomes" id="UP001652621">
    <property type="component" value="Unplaced"/>
</dbReference>
<feature type="compositionally biased region" description="Low complexity" evidence="7">
    <location>
        <begin position="506"/>
        <end position="527"/>
    </location>
</feature>
<dbReference type="GeneID" id="101898379"/>
<keyword evidence="11" id="KW-1185">Reference proteome</keyword>
<evidence type="ECO:0000256" key="3">
    <source>
        <dbReference type="ARBA" id="ARBA00038812"/>
    </source>
</evidence>
<comment type="subcellular location">
    <subcellularLocation>
        <location evidence="1">Endoplasmic reticulum membrane</location>
        <topology evidence="1">Peripheral membrane protein</topology>
    </subcellularLocation>
</comment>
<dbReference type="PROSITE" id="PS50033">
    <property type="entry name" value="UBX"/>
    <property type="match status" value="1"/>
</dbReference>
<evidence type="ECO:0000256" key="5">
    <source>
        <dbReference type="ARBA" id="ARBA00041575"/>
    </source>
</evidence>
<dbReference type="InterPro" id="IPR029071">
    <property type="entry name" value="Ubiquitin-like_domsf"/>
</dbReference>
<feature type="region of interest" description="Disordered" evidence="7">
    <location>
        <begin position="192"/>
        <end position="216"/>
    </location>
</feature>
<dbReference type="PANTHER" id="PTHR46424">
    <property type="entry name" value="UBX DOMAIN-CONTAINING PROTEIN 4"/>
    <property type="match status" value="1"/>
</dbReference>
<dbReference type="EnsemblMetazoa" id="MDOA014063-RA">
    <property type="protein sequence ID" value="MDOA014063-PA"/>
    <property type="gene ID" value="MDOA014063"/>
</dbReference>
<feature type="compositionally biased region" description="Polar residues" evidence="7">
    <location>
        <begin position="554"/>
        <end position="564"/>
    </location>
</feature>
<evidence type="ECO:0000313" key="11">
    <source>
        <dbReference type="Proteomes" id="UP001652621"/>
    </source>
</evidence>
<feature type="domain" description="UBX" evidence="9">
    <location>
        <begin position="336"/>
        <end position="416"/>
    </location>
</feature>
<dbReference type="Gene3D" id="3.40.30.10">
    <property type="entry name" value="Glutaredoxin"/>
    <property type="match status" value="1"/>
</dbReference>
<feature type="transmembrane region" description="Helical" evidence="8">
    <location>
        <begin position="437"/>
        <end position="456"/>
    </location>
</feature>
<dbReference type="SUPFAM" id="SSF52833">
    <property type="entry name" value="Thioredoxin-like"/>
    <property type="match status" value="1"/>
</dbReference>
<proteinExistence type="predicted"/>
<feature type="compositionally biased region" description="Basic and acidic residues" evidence="7">
    <location>
        <begin position="150"/>
        <end position="172"/>
    </location>
</feature>
<dbReference type="STRING" id="7370.A0A1I8NDE7"/>
<feature type="compositionally biased region" description="Basic and acidic residues" evidence="7">
    <location>
        <begin position="199"/>
        <end position="216"/>
    </location>
</feature>
<evidence type="ECO:0000256" key="8">
    <source>
        <dbReference type="SAM" id="Phobius"/>
    </source>
</evidence>
<accession>A0A1I8NDE7</accession>
<dbReference type="VEuPathDB" id="VectorBase:MDOMA2_004578"/>
<dbReference type="Pfam" id="PF00789">
    <property type="entry name" value="UBX"/>
    <property type="match status" value="1"/>
</dbReference>
<gene>
    <name evidence="10" type="primary">101898379</name>
    <name evidence="12" type="synonym">LOC101898379</name>
</gene>
<keyword evidence="8" id="KW-0812">Transmembrane</keyword>
<evidence type="ECO:0000256" key="4">
    <source>
        <dbReference type="ARBA" id="ARBA00040925"/>
    </source>
</evidence>
<evidence type="ECO:0000256" key="6">
    <source>
        <dbReference type="ARBA" id="ARBA00046062"/>
    </source>
</evidence>
<feature type="compositionally biased region" description="Basic and acidic residues" evidence="7">
    <location>
        <begin position="478"/>
        <end position="496"/>
    </location>
</feature>
<evidence type="ECO:0000313" key="12">
    <source>
        <dbReference type="RefSeq" id="XP_005186674.1"/>
    </source>
</evidence>
<dbReference type="eggNOG" id="KOG2507">
    <property type="taxonomic scope" value="Eukaryota"/>
</dbReference>
<comment type="function">
    <text evidence="6">Involved in endoplasmic reticulum-associated protein degradation (ERAD). Acts as a platform to recruit both UBQLN1 and VCP to the ER during ERAD.</text>
</comment>
<dbReference type="VEuPathDB" id="VectorBase:MDOA014063"/>
<dbReference type="GO" id="GO:0036503">
    <property type="term" value="P:ERAD pathway"/>
    <property type="evidence" value="ECO:0007669"/>
    <property type="project" value="TreeGrafter"/>
</dbReference>
<comment type="subunit">
    <text evidence="3">Directly interacts with VCP. Interacts with UBQLN1. Forms a complex with VCP and UBQLN1.</text>
</comment>
<keyword evidence="8" id="KW-0472">Membrane</keyword>
<protein>
    <recommendedName>
        <fullName evidence="4">UBX domain-containing protein 4</fullName>
    </recommendedName>
    <alternativeName>
        <fullName evidence="5">UBX domain-containing protein 2</fullName>
    </alternativeName>
</protein>
<evidence type="ECO:0000256" key="7">
    <source>
        <dbReference type="SAM" id="MobiDB-lite"/>
    </source>
</evidence>
<evidence type="ECO:0000256" key="2">
    <source>
        <dbReference type="ARBA" id="ARBA00023230"/>
    </source>
</evidence>
<feature type="region of interest" description="Disordered" evidence="7">
    <location>
        <begin position="463"/>
        <end position="564"/>
    </location>
</feature>
<reference evidence="10" key="1">
    <citation type="submission" date="2020-05" db="UniProtKB">
        <authorList>
            <consortium name="EnsemblMetazoa"/>
        </authorList>
    </citation>
    <scope>IDENTIFICATION</scope>
    <source>
        <strain evidence="10">Aabys</strain>
    </source>
</reference>
<dbReference type="RefSeq" id="XP_005186674.1">
    <property type="nucleotide sequence ID" value="XM_005186617.3"/>
</dbReference>
<dbReference type="GO" id="GO:0005789">
    <property type="term" value="C:endoplasmic reticulum membrane"/>
    <property type="evidence" value="ECO:0007669"/>
    <property type="project" value="UniProtKB-SubCell"/>
</dbReference>
<feature type="compositionally biased region" description="Low complexity" evidence="7">
    <location>
        <begin position="136"/>
        <end position="146"/>
    </location>
</feature>
<dbReference type="OrthoDB" id="2445133at2759"/>